<keyword evidence="4" id="KW-1185">Reference proteome</keyword>
<dbReference type="AlphaFoldDB" id="A0A844YAY1"/>
<dbReference type="EMBL" id="WTYD01000002">
    <property type="protein sequence ID" value="MXO54579.1"/>
    <property type="molecule type" value="Genomic_DNA"/>
</dbReference>
<reference evidence="3 4" key="1">
    <citation type="submission" date="2019-12" db="EMBL/GenBank/DDBJ databases">
        <title>Genomic-based taxomic classification of the family Erythrobacteraceae.</title>
        <authorList>
            <person name="Xu L."/>
        </authorList>
    </citation>
    <scope>NUCLEOTIDE SEQUENCE [LARGE SCALE GENOMIC DNA]</scope>
    <source>
        <strain evidence="3 4">JCM 17468</strain>
    </source>
</reference>
<evidence type="ECO:0000259" key="2">
    <source>
        <dbReference type="Pfam" id="PF23666"/>
    </source>
</evidence>
<comment type="caution">
    <text evidence="3">The sequence shown here is derived from an EMBL/GenBank/DDBJ whole genome shotgun (WGS) entry which is preliminary data.</text>
</comment>
<dbReference type="Pfam" id="PF13550">
    <property type="entry name" value="Phage-tail_3"/>
    <property type="match status" value="1"/>
</dbReference>
<feature type="domain" description="Rcc01698-like C-terminal" evidence="2">
    <location>
        <begin position="480"/>
        <end position="575"/>
    </location>
</feature>
<dbReference type="InterPro" id="IPR056490">
    <property type="entry name" value="Rcc01698_C"/>
</dbReference>
<sequence>MATLVLGAVGTLVGGPLGGALGALAGRQIDGAIIGSPRGEGPRLDELKVTTSSYGQPIPRHIGRMRTAGTIIWATDLKEHGETTGGKGKPRTTTYSYSTSFAVALACHPIDAVGRIWADGNLLRGAAGDLKTGGRLRVHLGHGDQLPDPLMQAALGAQCPAFRGIAYLVFEDLQLADFGNRIPALSYEVFSGTGSAAVGALAHAAGISADPALVLPQVEGFTQTGEAPIQTLAFLDTVIPMVPIAAADGLRIAAPPSAQTAAVLGPAASWDEGDFGAQGGTRSESVAPPPASFAGVRYYDVERDYLPGVQRAVARPERTGQDVIDLPVASHAEGARQLARAIQRREAEARSRHFVRLAELDPSVFPGARLRVPGRSGIWAVMAWEWREKGVEIELHRLAHPQSDLSAPASHGLPWAPLDRSASMTLLDAFELPWDGHGSPDTGSVHVALSASEGRWAGAALYADSAGTLVPLGPGAGPPAVVGTLVEPLSGSPSLMVETGTPLELELASDDMLLAPAAMAAVALGRNRLILGEEIVQFLDARQTGPRRWALNGLLRGRLGTEHAARLGHDAGTPMALLDERIISLEPEQVASITRLAAIGSAEDDPVYAPIRARGTAAAPPSPVHPRVTPMSDGGLDLAWTRRARGAWRWSEGTEIPLVEASELYEVGVGPVDAPVALWQTSTPSLTITGSERADLAAALPGGTIWVRQVGTLARSRPLALKTLP</sequence>
<evidence type="ECO:0000313" key="3">
    <source>
        <dbReference type="EMBL" id="MXO54579.1"/>
    </source>
</evidence>
<accession>A0A844YAY1</accession>
<dbReference type="RefSeq" id="WP_160661486.1">
    <property type="nucleotide sequence ID" value="NZ_BAABDV010000001.1"/>
</dbReference>
<feature type="domain" description="Tip attachment protein J" evidence="1">
    <location>
        <begin position="239"/>
        <end position="386"/>
    </location>
</feature>
<evidence type="ECO:0000313" key="4">
    <source>
        <dbReference type="Proteomes" id="UP000430272"/>
    </source>
</evidence>
<evidence type="ECO:0000259" key="1">
    <source>
        <dbReference type="Pfam" id="PF13550"/>
    </source>
</evidence>
<dbReference type="InterPro" id="IPR032876">
    <property type="entry name" value="J_dom"/>
</dbReference>
<organism evidence="3 4">
    <name type="scientific">Qipengyuania pelagi</name>
    <dbReference type="NCBI Taxonomy" id="994320"/>
    <lineage>
        <taxon>Bacteria</taxon>
        <taxon>Pseudomonadati</taxon>
        <taxon>Pseudomonadota</taxon>
        <taxon>Alphaproteobacteria</taxon>
        <taxon>Sphingomonadales</taxon>
        <taxon>Erythrobacteraceae</taxon>
        <taxon>Qipengyuania</taxon>
    </lineage>
</organism>
<proteinExistence type="predicted"/>
<protein>
    <recommendedName>
        <fullName evidence="5">Tip attachment protein J domain-containing protein</fullName>
    </recommendedName>
</protein>
<dbReference type="Proteomes" id="UP000430272">
    <property type="component" value="Unassembled WGS sequence"/>
</dbReference>
<evidence type="ECO:0008006" key="5">
    <source>
        <dbReference type="Google" id="ProtNLM"/>
    </source>
</evidence>
<name>A0A844YAY1_9SPHN</name>
<gene>
    <name evidence="3" type="ORF">GRI47_11265</name>
</gene>
<dbReference type="Pfam" id="PF23666">
    <property type="entry name" value="Rcc01698_C"/>
    <property type="match status" value="1"/>
</dbReference>
<dbReference type="OrthoDB" id="8445115at2"/>